<dbReference type="STRING" id="1432141.A0A015KXX0"/>
<evidence type="ECO:0000313" key="3">
    <source>
        <dbReference type="EMBL" id="EXX62266.1"/>
    </source>
</evidence>
<comment type="caution">
    <text evidence="4">The sequence shown here is derived from an EMBL/GenBank/DDBJ whole genome shotgun (WGS) entry which is preliminary data.</text>
</comment>
<reference evidence="4 5" key="1">
    <citation type="submission" date="2014-02" db="EMBL/GenBank/DDBJ databases">
        <title>Single nucleus genome sequencing reveals high similarity among nuclei of an endomycorrhizal fungus.</title>
        <authorList>
            <person name="Lin K."/>
            <person name="Geurts R."/>
            <person name="Zhang Z."/>
            <person name="Limpens E."/>
            <person name="Saunders D.G."/>
            <person name="Mu D."/>
            <person name="Pang E."/>
            <person name="Cao H."/>
            <person name="Cha H."/>
            <person name="Lin T."/>
            <person name="Zhou Q."/>
            <person name="Shang Y."/>
            <person name="Li Y."/>
            <person name="Ivanov S."/>
            <person name="Sharma T."/>
            <person name="Velzen R.V."/>
            <person name="Ruijter N.D."/>
            <person name="Aanen D.K."/>
            <person name="Win J."/>
            <person name="Kamoun S."/>
            <person name="Bisseling T."/>
            <person name="Huang S."/>
        </authorList>
    </citation>
    <scope>NUCLEOTIDE SEQUENCE [LARGE SCALE GENOMIC DNA]</scope>
    <source>
        <strain evidence="4">DAOM 197198w</strain>
        <strain evidence="5">DAOM197198w</strain>
    </source>
</reference>
<dbReference type="EMBL" id="JEMT01024788">
    <property type="protein sequence ID" value="EXX62266.1"/>
    <property type="molecule type" value="Genomic_DNA"/>
</dbReference>
<dbReference type="OrthoDB" id="2314961at2759"/>
<keyword evidence="5" id="KW-1185">Reference proteome</keyword>
<gene>
    <name evidence="4" type="ORF">RirG_138670</name>
    <name evidence="3" type="ORF">RirG_163380</name>
    <name evidence="2" type="ORF">RirG_197450</name>
</gene>
<evidence type="ECO:0000256" key="1">
    <source>
        <dbReference type="SAM" id="MobiDB-lite"/>
    </source>
</evidence>
<evidence type="ECO:0000313" key="4">
    <source>
        <dbReference type="EMBL" id="EXX64871.1"/>
    </source>
</evidence>
<feature type="region of interest" description="Disordered" evidence="1">
    <location>
        <begin position="1"/>
        <end position="20"/>
    </location>
</feature>
<dbReference type="Gene3D" id="3.30.160.360">
    <property type="match status" value="1"/>
</dbReference>
<dbReference type="HOGENOM" id="CLU_024816_1_1_1"/>
<dbReference type="EMBL" id="JEMT01026777">
    <property type="protein sequence ID" value="EXX58493.1"/>
    <property type="molecule type" value="Genomic_DNA"/>
</dbReference>
<dbReference type="PANTHER" id="PTHR31424">
    <property type="entry name" value="PROTEIN CBG23806"/>
    <property type="match status" value="1"/>
</dbReference>
<evidence type="ECO:0000313" key="5">
    <source>
        <dbReference type="Proteomes" id="UP000022910"/>
    </source>
</evidence>
<sequence length="762" mass="88668">MPSNAEDSSDQENVENKIQIEEDSTYPLDNNITYRERMNKITKRSFNYIIIKEGVYPNGIVLNKKNILETSNESNKFQKKTYKIPHGYVVKTTWGRAAKKRTVCCEIDYINAIPQFRIKYGSNFQHVISSTKSATDAAIKYERSLKPGTKAKISGPILFGLQLDSVRKARESRKRGNLIKPAINCTPSTLEKRAKKLATKIQSNIKNDVKGVYHQSDQVILNNIEFSVNKKDCFQVNYGPENEINKTHKLRSVVKAVDQGQISRESYRELAAVEANLPRENSVSNERIAITDNMNQLIKISLVDMNGRDKLEEALGSDESEFRNPEITQEAIDIMGIGIYRSIKDILNYIIPYLKEKKVLRLSDTTIHLRISGDGRNVGRKIKHVMLTFMILNHKERHHHADYHYTTVLYPGTENYNTLEFILNPFLNELRSLKENGLEAAGILWNFELYFSSDWKFLAICLGLNGPTSNFFCPWCSCSKHQHGDLSKDWRIEKNMEQIATRYEDVNGHIHPPLIDMIAINHIIFDELHVFLRITDRLWELVLAEIKERDLFNNLTREVIMKEMQQLKVSFCFWENKESHNWEYTSLMGDDKEKVLRFFNLKLLFRPSRAQLIRNLWDQFYQIYCAIRDNTTDPGQLKIQAIDWLSLFLTPSQGDPNDPRTFIQGLYLPSHVTPYIHALVYHGWELLEKHKRWGLKAFSCSAVEKKNHNQVSTFFRKTLKNGGNPLKRKSAIQEIIEYENRTLYFTYNPLPESKKIKKLRIK</sequence>
<evidence type="ECO:0000313" key="2">
    <source>
        <dbReference type="EMBL" id="EXX58493.1"/>
    </source>
</evidence>
<proteinExistence type="predicted"/>
<dbReference type="Proteomes" id="UP000022910">
    <property type="component" value="Unassembled WGS sequence"/>
</dbReference>
<dbReference type="PANTHER" id="PTHR31424:SF5">
    <property type="entry name" value="APPLE DOMAIN-CONTAINING PROTEIN"/>
    <property type="match status" value="1"/>
</dbReference>
<accession>A0A015KXX0</accession>
<name>A0A015KXX0_RHIIW</name>
<protein>
    <recommendedName>
        <fullName evidence="6">Transposase domain-containing protein</fullName>
    </recommendedName>
</protein>
<evidence type="ECO:0008006" key="6">
    <source>
        <dbReference type="Google" id="ProtNLM"/>
    </source>
</evidence>
<organism evidence="4 5">
    <name type="scientific">Rhizophagus irregularis (strain DAOM 197198w)</name>
    <name type="common">Glomus intraradices</name>
    <dbReference type="NCBI Taxonomy" id="1432141"/>
    <lineage>
        <taxon>Eukaryota</taxon>
        <taxon>Fungi</taxon>
        <taxon>Fungi incertae sedis</taxon>
        <taxon>Mucoromycota</taxon>
        <taxon>Glomeromycotina</taxon>
        <taxon>Glomeromycetes</taxon>
        <taxon>Glomerales</taxon>
        <taxon>Glomeraceae</taxon>
        <taxon>Rhizophagus</taxon>
    </lineage>
</organism>
<dbReference type="EMBL" id="JEMT01022739">
    <property type="protein sequence ID" value="EXX64871.1"/>
    <property type="molecule type" value="Genomic_DNA"/>
</dbReference>
<dbReference type="AlphaFoldDB" id="A0A015KXX0"/>